<sequence>MHFGGVLVQADRVNHPEPWPLRHLVLRTPGLQLRPDDDAGLLELADEAHRGVHPPETMPFGFPWTDAPSEELGRNTLQHHWKLRAEFMPESWVLNFLVRLDGRVIGTQGLVAKDFAVTRQVHTGSWIGRRYQGQGYGTEMRAAALAFAFDHLEAEQARSDAFTDNPASQRVSRKLGYVADGTQRRQRRGQAADITRLLLTRERFDAHRPRWKPEVEGFEQCRHMLVGGGTG</sequence>
<protein>
    <submittedName>
        <fullName evidence="2">RimJ/RimL family protein N-acetyltransferase</fullName>
    </submittedName>
</protein>
<dbReference type="AlphaFoldDB" id="A0A368VB94"/>
<dbReference type="Gene3D" id="3.40.630.30">
    <property type="match status" value="1"/>
</dbReference>
<dbReference type="InterPro" id="IPR016181">
    <property type="entry name" value="Acyl_CoA_acyltransferase"/>
</dbReference>
<dbReference type="EMBL" id="QPJC01000021">
    <property type="protein sequence ID" value="RCW38527.1"/>
    <property type="molecule type" value="Genomic_DNA"/>
</dbReference>
<evidence type="ECO:0000259" key="1">
    <source>
        <dbReference type="PROSITE" id="PS51186"/>
    </source>
</evidence>
<organism evidence="2 3">
    <name type="scientific">Halopolyspora algeriensis</name>
    <dbReference type="NCBI Taxonomy" id="1500506"/>
    <lineage>
        <taxon>Bacteria</taxon>
        <taxon>Bacillati</taxon>
        <taxon>Actinomycetota</taxon>
        <taxon>Actinomycetes</taxon>
        <taxon>Actinomycetes incertae sedis</taxon>
        <taxon>Halopolyspora</taxon>
    </lineage>
</organism>
<dbReference type="PROSITE" id="PS51186">
    <property type="entry name" value="GNAT"/>
    <property type="match status" value="1"/>
</dbReference>
<comment type="caution">
    <text evidence="2">The sequence shown here is derived from an EMBL/GenBank/DDBJ whole genome shotgun (WGS) entry which is preliminary data.</text>
</comment>
<dbReference type="InterPro" id="IPR051908">
    <property type="entry name" value="Ribosomal_N-acetyltransferase"/>
</dbReference>
<dbReference type="GO" id="GO:0005737">
    <property type="term" value="C:cytoplasm"/>
    <property type="evidence" value="ECO:0007669"/>
    <property type="project" value="TreeGrafter"/>
</dbReference>
<gene>
    <name evidence="2" type="ORF">DFQ14_12129</name>
</gene>
<dbReference type="SUPFAM" id="SSF55729">
    <property type="entry name" value="Acyl-CoA N-acyltransferases (Nat)"/>
    <property type="match status" value="1"/>
</dbReference>
<dbReference type="GO" id="GO:1990189">
    <property type="term" value="F:protein N-terminal-serine acetyltransferase activity"/>
    <property type="evidence" value="ECO:0007669"/>
    <property type="project" value="TreeGrafter"/>
</dbReference>
<keyword evidence="2" id="KW-0808">Transferase</keyword>
<accession>A0A368VB94</accession>
<feature type="domain" description="N-acetyltransferase" evidence="1">
    <location>
        <begin position="47"/>
        <end position="200"/>
    </location>
</feature>
<evidence type="ECO:0000313" key="3">
    <source>
        <dbReference type="Proteomes" id="UP000253495"/>
    </source>
</evidence>
<dbReference type="Pfam" id="PF13302">
    <property type="entry name" value="Acetyltransf_3"/>
    <property type="match status" value="1"/>
</dbReference>
<dbReference type="GO" id="GO:0008999">
    <property type="term" value="F:protein-N-terminal-alanine acetyltransferase activity"/>
    <property type="evidence" value="ECO:0007669"/>
    <property type="project" value="TreeGrafter"/>
</dbReference>
<name>A0A368VB94_9ACTN</name>
<dbReference type="InterPro" id="IPR000182">
    <property type="entry name" value="GNAT_dom"/>
</dbReference>
<dbReference type="PANTHER" id="PTHR43441:SF11">
    <property type="entry name" value="RIBOSOMAL-PROTEIN-SERINE ACETYLTRANSFERASE"/>
    <property type="match status" value="1"/>
</dbReference>
<keyword evidence="3" id="KW-1185">Reference proteome</keyword>
<reference evidence="2 3" key="1">
    <citation type="submission" date="2018-07" db="EMBL/GenBank/DDBJ databases">
        <title>Genomic Encyclopedia of Type Strains, Phase III (KMG-III): the genomes of soil and plant-associated and newly described type strains.</title>
        <authorList>
            <person name="Whitman W."/>
        </authorList>
    </citation>
    <scope>NUCLEOTIDE SEQUENCE [LARGE SCALE GENOMIC DNA]</scope>
    <source>
        <strain evidence="2 3">CECT 8575</strain>
    </source>
</reference>
<evidence type="ECO:0000313" key="2">
    <source>
        <dbReference type="EMBL" id="RCW38527.1"/>
    </source>
</evidence>
<dbReference type="PANTHER" id="PTHR43441">
    <property type="entry name" value="RIBOSOMAL-PROTEIN-SERINE ACETYLTRANSFERASE"/>
    <property type="match status" value="1"/>
</dbReference>
<proteinExistence type="predicted"/>
<dbReference type="Proteomes" id="UP000253495">
    <property type="component" value="Unassembled WGS sequence"/>
</dbReference>